<feature type="binding site" evidence="7">
    <location>
        <position position="102"/>
    </location>
    <ligand>
        <name>Cu cation</name>
        <dbReference type="ChEBI" id="CHEBI:23378"/>
    </ligand>
</feature>
<dbReference type="SUPFAM" id="SSF49503">
    <property type="entry name" value="Cupredoxins"/>
    <property type="match status" value="1"/>
</dbReference>
<dbReference type="Proteomes" id="UP000017840">
    <property type="component" value="Unassembled WGS sequence"/>
</dbReference>
<dbReference type="Pfam" id="PF00127">
    <property type="entry name" value="Copper-bind"/>
    <property type="match status" value="1"/>
</dbReference>
<dbReference type="Gene3D" id="2.60.40.420">
    <property type="entry name" value="Cupredoxins - blue copper proteins"/>
    <property type="match status" value="1"/>
</dbReference>
<feature type="binding site" evidence="7">
    <location>
        <position position="137"/>
    </location>
    <ligand>
        <name>Cu cation</name>
        <dbReference type="ChEBI" id="CHEBI:23378"/>
    </ligand>
</feature>
<dbReference type="PROSITE" id="PS51257">
    <property type="entry name" value="PROKAR_LIPOPROTEIN"/>
    <property type="match status" value="1"/>
</dbReference>
<feature type="domain" description="Blue (type 1) copper" evidence="8">
    <location>
        <begin position="70"/>
        <end position="151"/>
    </location>
</feature>
<evidence type="ECO:0000256" key="5">
    <source>
        <dbReference type="ARBA" id="ARBA00022982"/>
    </source>
</evidence>
<dbReference type="GO" id="GO:0005507">
    <property type="term" value="F:copper ion binding"/>
    <property type="evidence" value="ECO:0007669"/>
    <property type="project" value="InterPro"/>
</dbReference>
<dbReference type="InterPro" id="IPR000923">
    <property type="entry name" value="BlueCu_1"/>
</dbReference>
<keyword evidence="4" id="KW-0574">Periplasm</keyword>
<name>V4GTX3_9EURY</name>
<dbReference type="PRINTS" id="PR00155">
    <property type="entry name" value="AMICYANIN"/>
</dbReference>
<evidence type="ECO:0000256" key="7">
    <source>
        <dbReference type="PIRSR" id="PIRSR602386-1"/>
    </source>
</evidence>
<dbReference type="NCBIfam" id="TIGR03102">
    <property type="entry name" value="halo_cynanin"/>
    <property type="match status" value="1"/>
</dbReference>
<dbReference type="RefSeq" id="WP_023394380.1">
    <property type="nucleotide sequence ID" value="NZ_ASGZ01000028.1"/>
</dbReference>
<dbReference type="PATRIC" id="fig|1324957.4.peg.1827"/>
<dbReference type="GO" id="GO:0009055">
    <property type="term" value="F:electron transfer activity"/>
    <property type="evidence" value="ECO:0007669"/>
    <property type="project" value="InterPro"/>
</dbReference>
<evidence type="ECO:0000313" key="10">
    <source>
        <dbReference type="Proteomes" id="UP000017840"/>
    </source>
</evidence>
<dbReference type="GO" id="GO:0042597">
    <property type="term" value="C:periplasmic space"/>
    <property type="evidence" value="ECO:0007669"/>
    <property type="project" value="UniProtKB-SubCell"/>
</dbReference>
<dbReference type="InterPro" id="IPR006311">
    <property type="entry name" value="TAT_signal"/>
</dbReference>
<dbReference type="STRING" id="1324957.K933_08977"/>
<feature type="binding site" evidence="7">
    <location>
        <position position="140"/>
    </location>
    <ligand>
        <name>Cu cation</name>
        <dbReference type="ChEBI" id="CHEBI:23378"/>
    </ligand>
</feature>
<evidence type="ECO:0000313" key="9">
    <source>
        <dbReference type="EMBL" id="ESP88581.1"/>
    </source>
</evidence>
<accession>V4GTX3</accession>
<dbReference type="InterPro" id="IPR028871">
    <property type="entry name" value="BlueCu_1_BS"/>
</dbReference>
<evidence type="ECO:0000256" key="6">
    <source>
        <dbReference type="ARBA" id="ARBA00023008"/>
    </source>
</evidence>
<comment type="subcellular location">
    <subcellularLocation>
        <location evidence="1">Periplasm</location>
    </subcellularLocation>
</comment>
<evidence type="ECO:0000259" key="8">
    <source>
        <dbReference type="Pfam" id="PF00127"/>
    </source>
</evidence>
<sequence length="159" mass="16240">MSEPNGRTRRAVLAGVGATGLAALAGCASSAGGSDTPTGESEYGGWMRAVSNYEGETADRTGDSEVRVTVAPEGDYTYAPAAVAVSPGTTVVWEWTGGPTSHDVAEADGGYASDLHTSEDATFSHTFEEAGVSKYYCTPHRNLGMKGVVEVRGGDGGEG</sequence>
<dbReference type="AlphaFoldDB" id="V4GTX3"/>
<proteinExistence type="predicted"/>
<dbReference type="InterPro" id="IPR002386">
    <property type="entry name" value="Amicyanin/Pseudoazurin"/>
</dbReference>
<keyword evidence="10" id="KW-1185">Reference proteome</keyword>
<evidence type="ECO:0000256" key="4">
    <source>
        <dbReference type="ARBA" id="ARBA00022764"/>
    </source>
</evidence>
<evidence type="ECO:0000256" key="2">
    <source>
        <dbReference type="ARBA" id="ARBA00022448"/>
    </source>
</evidence>
<dbReference type="InterPro" id="IPR017533">
    <property type="entry name" value="Halocyanin"/>
</dbReference>
<dbReference type="OrthoDB" id="11836at2157"/>
<evidence type="ECO:0000256" key="3">
    <source>
        <dbReference type="ARBA" id="ARBA00022723"/>
    </source>
</evidence>
<reference evidence="9 10" key="1">
    <citation type="journal article" date="2013" name="Genome Announc.">
        <title>Draft Genome Sequence of 'Candidatus Halobonum tyrrellensis' Strain G22, Isolated from the Hypersaline Waters of Lake Tyrrell, Australia.</title>
        <authorList>
            <person name="Ugalde J.A."/>
            <person name="Narasingarao P."/>
            <person name="Kuo S."/>
            <person name="Podell S."/>
            <person name="Allen E.E."/>
        </authorList>
    </citation>
    <scope>NUCLEOTIDE SEQUENCE [LARGE SCALE GENOMIC DNA]</scope>
    <source>
        <strain evidence="9 10">G22</strain>
    </source>
</reference>
<evidence type="ECO:0000256" key="1">
    <source>
        <dbReference type="ARBA" id="ARBA00004418"/>
    </source>
</evidence>
<keyword evidence="5" id="KW-0249">Electron transport</keyword>
<dbReference type="PROSITE" id="PS00196">
    <property type="entry name" value="COPPER_BLUE"/>
    <property type="match status" value="1"/>
</dbReference>
<dbReference type="InterPro" id="IPR008972">
    <property type="entry name" value="Cupredoxin"/>
</dbReference>
<dbReference type="eggNOG" id="arCOG02921">
    <property type="taxonomic scope" value="Archaea"/>
</dbReference>
<keyword evidence="3 7" id="KW-0479">Metal-binding</keyword>
<protein>
    <submittedName>
        <fullName evidence="9">Halocyanin domain-containing protein</fullName>
    </submittedName>
</protein>
<organism evidence="9 10">
    <name type="scientific">Candidatus Halobonum tyrrellensis G22</name>
    <dbReference type="NCBI Taxonomy" id="1324957"/>
    <lineage>
        <taxon>Archaea</taxon>
        <taxon>Methanobacteriati</taxon>
        <taxon>Methanobacteriota</taxon>
        <taxon>Stenosarchaea group</taxon>
        <taxon>Halobacteria</taxon>
        <taxon>Halobacteriales</taxon>
        <taxon>Haloferacaceae</taxon>
        <taxon>Candidatus Halobonum</taxon>
    </lineage>
</organism>
<dbReference type="EMBL" id="ASGZ01000028">
    <property type="protein sequence ID" value="ESP88581.1"/>
    <property type="molecule type" value="Genomic_DNA"/>
</dbReference>
<keyword evidence="2" id="KW-0813">Transport</keyword>
<comment type="cofactor">
    <cofactor evidence="7">
        <name>Cu cation</name>
        <dbReference type="ChEBI" id="CHEBI:23378"/>
    </cofactor>
    <text evidence="7">Binds 1 copper ion per subunit.</text>
</comment>
<feature type="binding site" evidence="7">
    <location>
        <position position="145"/>
    </location>
    <ligand>
        <name>Cu cation</name>
        <dbReference type="ChEBI" id="CHEBI:23378"/>
    </ligand>
</feature>
<gene>
    <name evidence="9" type="ORF">K933_08977</name>
</gene>
<comment type="caution">
    <text evidence="9">The sequence shown here is derived from an EMBL/GenBank/DDBJ whole genome shotgun (WGS) entry which is preliminary data.</text>
</comment>
<keyword evidence="6 7" id="KW-0186">Copper</keyword>
<dbReference type="PROSITE" id="PS51318">
    <property type="entry name" value="TAT"/>
    <property type="match status" value="1"/>
</dbReference>